<organism evidence="4 5">
    <name type="scientific">Armillaria gallica</name>
    <name type="common">Bulbous honey fungus</name>
    <name type="synonym">Armillaria bulbosa</name>
    <dbReference type="NCBI Taxonomy" id="47427"/>
    <lineage>
        <taxon>Eukaryota</taxon>
        <taxon>Fungi</taxon>
        <taxon>Dikarya</taxon>
        <taxon>Basidiomycota</taxon>
        <taxon>Agaricomycotina</taxon>
        <taxon>Agaricomycetes</taxon>
        <taxon>Agaricomycetidae</taxon>
        <taxon>Agaricales</taxon>
        <taxon>Marasmiineae</taxon>
        <taxon>Physalacriaceae</taxon>
        <taxon>Armillaria</taxon>
    </lineage>
</organism>
<evidence type="ECO:0000256" key="3">
    <source>
        <dbReference type="SAM" id="SignalP"/>
    </source>
</evidence>
<name>A0A2H3DSZ9_ARMGA</name>
<gene>
    <name evidence="4" type="ORF">ARMGADRAFT_1013835</name>
</gene>
<dbReference type="OrthoDB" id="3020294at2759"/>
<evidence type="ECO:0000256" key="2">
    <source>
        <dbReference type="SAM" id="Phobius"/>
    </source>
</evidence>
<keyword evidence="2" id="KW-1133">Transmembrane helix</keyword>
<evidence type="ECO:0000313" key="5">
    <source>
        <dbReference type="Proteomes" id="UP000217790"/>
    </source>
</evidence>
<keyword evidence="5" id="KW-1185">Reference proteome</keyword>
<feature type="region of interest" description="Disordered" evidence="1">
    <location>
        <begin position="153"/>
        <end position="223"/>
    </location>
</feature>
<protein>
    <recommendedName>
        <fullName evidence="6">Mid2 domain-containing protein</fullName>
    </recommendedName>
</protein>
<accession>A0A2H3DSZ9</accession>
<feature type="chain" id="PRO_5013971158" description="Mid2 domain-containing protein" evidence="3">
    <location>
        <begin position="17"/>
        <end position="223"/>
    </location>
</feature>
<feature type="transmembrane region" description="Helical" evidence="2">
    <location>
        <begin position="122"/>
        <end position="144"/>
    </location>
</feature>
<evidence type="ECO:0000313" key="4">
    <source>
        <dbReference type="EMBL" id="PBK91393.1"/>
    </source>
</evidence>
<dbReference type="Proteomes" id="UP000217790">
    <property type="component" value="Unassembled WGS sequence"/>
</dbReference>
<dbReference type="EMBL" id="KZ293661">
    <property type="protein sequence ID" value="PBK91393.1"/>
    <property type="molecule type" value="Genomic_DNA"/>
</dbReference>
<proteinExistence type="predicted"/>
<keyword evidence="2" id="KW-0812">Transmembrane</keyword>
<evidence type="ECO:0000256" key="1">
    <source>
        <dbReference type="SAM" id="MobiDB-lite"/>
    </source>
</evidence>
<keyword evidence="3" id="KW-0732">Signal</keyword>
<sequence>MQACLILCLLAAQAFASPFAARQISDASDSSDISVIGFSVTQARPTSTTTVLSTKTEYTVVTPLPDGAIVSVMPYIVIVSGSITQLESATITLLPAVAHATATASSSTSGTTTSSSSKRNGAIAGGVVGAVVVAAIAAVLCMRFRNKRSPRHWRNRGLKPWLNTDGGSGGDGDVKRPPSPIIATVPSPTTATPILVREKHRSSPSDPGPSHGPTYIEMEAKSP</sequence>
<dbReference type="AlphaFoldDB" id="A0A2H3DSZ9"/>
<feature type="signal peptide" evidence="3">
    <location>
        <begin position="1"/>
        <end position="16"/>
    </location>
</feature>
<keyword evidence="2" id="KW-0472">Membrane</keyword>
<feature type="compositionally biased region" description="Low complexity" evidence="1">
    <location>
        <begin position="204"/>
        <end position="213"/>
    </location>
</feature>
<evidence type="ECO:0008006" key="6">
    <source>
        <dbReference type="Google" id="ProtNLM"/>
    </source>
</evidence>
<dbReference type="OMA" id="YIEMEAK"/>
<dbReference type="InParanoid" id="A0A2H3DSZ9"/>
<reference evidence="5" key="1">
    <citation type="journal article" date="2017" name="Nat. Ecol. Evol.">
        <title>Genome expansion and lineage-specific genetic innovations in the forest pathogenic fungi Armillaria.</title>
        <authorList>
            <person name="Sipos G."/>
            <person name="Prasanna A.N."/>
            <person name="Walter M.C."/>
            <person name="O'Connor E."/>
            <person name="Balint B."/>
            <person name="Krizsan K."/>
            <person name="Kiss B."/>
            <person name="Hess J."/>
            <person name="Varga T."/>
            <person name="Slot J."/>
            <person name="Riley R."/>
            <person name="Boka B."/>
            <person name="Rigling D."/>
            <person name="Barry K."/>
            <person name="Lee J."/>
            <person name="Mihaltcheva S."/>
            <person name="LaButti K."/>
            <person name="Lipzen A."/>
            <person name="Waldron R."/>
            <person name="Moloney N.M."/>
            <person name="Sperisen C."/>
            <person name="Kredics L."/>
            <person name="Vagvoelgyi C."/>
            <person name="Patrignani A."/>
            <person name="Fitzpatrick D."/>
            <person name="Nagy I."/>
            <person name="Doyle S."/>
            <person name="Anderson J.B."/>
            <person name="Grigoriev I.V."/>
            <person name="Gueldener U."/>
            <person name="Muensterkoetter M."/>
            <person name="Nagy L.G."/>
        </authorList>
    </citation>
    <scope>NUCLEOTIDE SEQUENCE [LARGE SCALE GENOMIC DNA]</scope>
    <source>
        <strain evidence="5">Ar21-2</strain>
    </source>
</reference>